<dbReference type="Proteomes" id="UP000183832">
    <property type="component" value="Unassembled WGS sequence"/>
</dbReference>
<proteinExistence type="predicted"/>
<protein>
    <submittedName>
        <fullName evidence="1">CLUMA_CG007826, isoform A</fullName>
    </submittedName>
</protein>
<evidence type="ECO:0000313" key="2">
    <source>
        <dbReference type="Proteomes" id="UP000183832"/>
    </source>
</evidence>
<evidence type="ECO:0000313" key="1">
    <source>
        <dbReference type="EMBL" id="CRK94311.1"/>
    </source>
</evidence>
<accession>A0A1J1I1U1</accession>
<organism evidence="1 2">
    <name type="scientific">Clunio marinus</name>
    <dbReference type="NCBI Taxonomy" id="568069"/>
    <lineage>
        <taxon>Eukaryota</taxon>
        <taxon>Metazoa</taxon>
        <taxon>Ecdysozoa</taxon>
        <taxon>Arthropoda</taxon>
        <taxon>Hexapoda</taxon>
        <taxon>Insecta</taxon>
        <taxon>Pterygota</taxon>
        <taxon>Neoptera</taxon>
        <taxon>Endopterygota</taxon>
        <taxon>Diptera</taxon>
        <taxon>Nematocera</taxon>
        <taxon>Chironomoidea</taxon>
        <taxon>Chironomidae</taxon>
        <taxon>Clunio</taxon>
    </lineage>
</organism>
<keyword evidence="2" id="KW-1185">Reference proteome</keyword>
<name>A0A1J1I1U1_9DIPT</name>
<gene>
    <name evidence="1" type="ORF">CLUMA_CG007826</name>
</gene>
<dbReference type="EMBL" id="CVRI01000038">
    <property type="protein sequence ID" value="CRK94311.1"/>
    <property type="molecule type" value="Genomic_DNA"/>
</dbReference>
<dbReference type="AlphaFoldDB" id="A0A1J1I1U1"/>
<sequence>MTIQLRAFHAIDLVLFVRKLHSRVDNILAVDSANQANLCSFSAAKYFSSRQALQLICFLNSHSLLSHAKNCSIHYQNNVVKAYFIRIS</sequence>
<reference evidence="1 2" key="1">
    <citation type="submission" date="2015-04" db="EMBL/GenBank/DDBJ databases">
        <authorList>
            <person name="Syromyatnikov M.Y."/>
            <person name="Popov V.N."/>
        </authorList>
    </citation>
    <scope>NUCLEOTIDE SEQUENCE [LARGE SCALE GENOMIC DNA]</scope>
</reference>